<accession>A0AA39XIC0</accession>
<protein>
    <submittedName>
        <fullName evidence="1">Uncharacterized protein</fullName>
    </submittedName>
</protein>
<comment type="caution">
    <text evidence="1">The sequence shown here is derived from an EMBL/GenBank/DDBJ whole genome shotgun (WGS) entry which is preliminary data.</text>
</comment>
<dbReference type="AlphaFoldDB" id="A0AA39XIC0"/>
<proteinExistence type="predicted"/>
<evidence type="ECO:0000313" key="1">
    <source>
        <dbReference type="EMBL" id="KAK0634544.1"/>
    </source>
</evidence>
<dbReference type="EMBL" id="JAULSR010000001">
    <property type="protein sequence ID" value="KAK0634544.1"/>
    <property type="molecule type" value="Genomic_DNA"/>
</dbReference>
<name>A0AA39XIC0_9PEZI</name>
<keyword evidence="2" id="KW-1185">Reference proteome</keyword>
<reference evidence="1" key="1">
    <citation type="submission" date="2023-06" db="EMBL/GenBank/DDBJ databases">
        <title>Genome-scale phylogeny and comparative genomics of the fungal order Sordariales.</title>
        <authorList>
            <consortium name="Lawrence Berkeley National Laboratory"/>
            <person name="Hensen N."/>
            <person name="Bonometti L."/>
            <person name="Westerberg I."/>
            <person name="Brannstrom I.O."/>
            <person name="Guillou S."/>
            <person name="Cros-Aarteil S."/>
            <person name="Calhoun S."/>
            <person name="Haridas S."/>
            <person name="Kuo A."/>
            <person name="Mondo S."/>
            <person name="Pangilinan J."/>
            <person name="Riley R."/>
            <person name="LaButti K."/>
            <person name="Andreopoulos B."/>
            <person name="Lipzen A."/>
            <person name="Chen C."/>
            <person name="Yanf M."/>
            <person name="Daum C."/>
            <person name="Ng V."/>
            <person name="Clum A."/>
            <person name="Steindorff A."/>
            <person name="Ohm R."/>
            <person name="Martin F."/>
            <person name="Silar P."/>
            <person name="Natvig D."/>
            <person name="Lalanne C."/>
            <person name="Gautier V."/>
            <person name="Ament-velasquez S.L."/>
            <person name="Kruys A."/>
            <person name="Hutchinson M.I."/>
            <person name="Powell A.J."/>
            <person name="Barry K."/>
            <person name="Miller A.N."/>
            <person name="Grigoriev I.V."/>
            <person name="Debuchy R."/>
            <person name="Gladieux P."/>
            <person name="Thoren M.H."/>
            <person name="Johannesson H."/>
        </authorList>
    </citation>
    <scope>NUCLEOTIDE SEQUENCE</scope>
    <source>
        <strain evidence="1">SMH3391-2</strain>
    </source>
</reference>
<gene>
    <name evidence="1" type="ORF">B0T17DRAFT_9134</name>
</gene>
<evidence type="ECO:0000313" key="2">
    <source>
        <dbReference type="Proteomes" id="UP001174934"/>
    </source>
</evidence>
<organism evidence="1 2">
    <name type="scientific">Bombardia bombarda</name>
    <dbReference type="NCBI Taxonomy" id="252184"/>
    <lineage>
        <taxon>Eukaryota</taxon>
        <taxon>Fungi</taxon>
        <taxon>Dikarya</taxon>
        <taxon>Ascomycota</taxon>
        <taxon>Pezizomycotina</taxon>
        <taxon>Sordariomycetes</taxon>
        <taxon>Sordariomycetidae</taxon>
        <taxon>Sordariales</taxon>
        <taxon>Lasiosphaeriaceae</taxon>
        <taxon>Bombardia</taxon>
    </lineage>
</organism>
<dbReference type="Proteomes" id="UP001174934">
    <property type="component" value="Unassembled WGS sequence"/>
</dbReference>
<sequence>MLLLPSDSLANARNGKSHLREPTCRGLVHLHKCLKKPHQQTMAQTLANATHGVNNGEVQTRVKGGYAPETTFQLLWTASTAWTTGRSSFRIFTLFCITSVPSVCFCPAGLDFLRWHLRVRPLAQNAPNLPSLAKTDRLSRHLFAPVSLDLDLLLSPPTRCLPGCSHLPLFSIMRWPLSTRSVQLHVYTLPRRDSVSPVTLPWDTTPNHMSKDVTVTLRKWPANIQV</sequence>